<dbReference type="AlphaFoldDB" id="A0A1H5HEL6"/>
<organism evidence="1 2">
    <name type="scientific">Arthrobacter alpinus</name>
    <dbReference type="NCBI Taxonomy" id="656366"/>
    <lineage>
        <taxon>Bacteria</taxon>
        <taxon>Bacillati</taxon>
        <taxon>Actinomycetota</taxon>
        <taxon>Actinomycetes</taxon>
        <taxon>Micrococcales</taxon>
        <taxon>Micrococcaceae</taxon>
        <taxon>Arthrobacter</taxon>
    </lineage>
</organism>
<evidence type="ECO:0000313" key="1">
    <source>
        <dbReference type="EMBL" id="SEE26469.1"/>
    </source>
</evidence>
<reference evidence="1 2" key="1">
    <citation type="submission" date="2016-10" db="EMBL/GenBank/DDBJ databases">
        <authorList>
            <person name="de Groot N.N."/>
        </authorList>
    </citation>
    <scope>NUCLEOTIDE SEQUENCE [LARGE SCALE GENOMIC DNA]</scope>
    <source>
        <strain evidence="1 2">DSM 22274</strain>
    </source>
</reference>
<name>A0A1H5HEL6_9MICC</name>
<dbReference type="EMBL" id="FNTV01000001">
    <property type="protein sequence ID" value="SEE26469.1"/>
    <property type="molecule type" value="Genomic_DNA"/>
</dbReference>
<gene>
    <name evidence="1" type="ORF">SAMN04489740_0998</name>
</gene>
<evidence type="ECO:0000313" key="2">
    <source>
        <dbReference type="Proteomes" id="UP000182725"/>
    </source>
</evidence>
<accession>A0A1H5HEL6</accession>
<protein>
    <submittedName>
        <fullName evidence="1">Uncharacterized protein</fullName>
    </submittedName>
</protein>
<sequence length="116" mass="12920">MFPLPHGETITRLRRKMVEDPYSGELTQGRWEDADELSIVCAAVAASSTTEPASPNRQMVITSMSVYGPPDMDVQPADRIRDSRGLWEVSGENAAWKNPFTGWRPGDEFPLKRVVG</sequence>
<proteinExistence type="predicted"/>
<dbReference type="Proteomes" id="UP000182725">
    <property type="component" value="Unassembled WGS sequence"/>
</dbReference>